<reference evidence="1 2" key="1">
    <citation type="submission" date="2016-03" db="EMBL/GenBank/DDBJ databases">
        <title>Photobacterium proteolyticum sp. nov. a protease producing bacterium isolated from ocean sediments of Laizhou Bay.</title>
        <authorList>
            <person name="Li Y."/>
        </authorList>
    </citation>
    <scope>NUCLEOTIDE SEQUENCE [LARGE SCALE GENOMIC DNA]</scope>
    <source>
        <strain evidence="1 2">R-40508</strain>
    </source>
</reference>
<dbReference type="Proteomes" id="UP000078503">
    <property type="component" value="Unassembled WGS sequence"/>
</dbReference>
<evidence type="ECO:0000313" key="2">
    <source>
        <dbReference type="Proteomes" id="UP000078503"/>
    </source>
</evidence>
<accession>A0A178KMA8</accession>
<keyword evidence="2" id="KW-1185">Reference proteome</keyword>
<protein>
    <submittedName>
        <fullName evidence="1">Uncharacterized protein</fullName>
    </submittedName>
</protein>
<dbReference type="EMBL" id="LVHF01000012">
    <property type="protein sequence ID" value="OAN18407.1"/>
    <property type="molecule type" value="Genomic_DNA"/>
</dbReference>
<organism evidence="1 2">
    <name type="scientific">Photobacterium jeanii</name>
    <dbReference type="NCBI Taxonomy" id="858640"/>
    <lineage>
        <taxon>Bacteria</taxon>
        <taxon>Pseudomonadati</taxon>
        <taxon>Pseudomonadota</taxon>
        <taxon>Gammaproteobacteria</taxon>
        <taxon>Vibrionales</taxon>
        <taxon>Vibrionaceae</taxon>
        <taxon>Photobacterium</taxon>
    </lineage>
</organism>
<evidence type="ECO:0000313" key="1">
    <source>
        <dbReference type="EMBL" id="OAN18407.1"/>
    </source>
</evidence>
<dbReference type="RefSeq" id="WP_084406522.1">
    <property type="nucleotide sequence ID" value="NZ_LVHF01000012.1"/>
</dbReference>
<sequence>MIRSDRLLYDIAPEGFGERHCESWDTWRVRAHTMLPQFPDEVLEQWLYRHWKGVLCNWGWLDFSAMTFSKQTWNSEQILNQICTPHQDVIDKLSRRMSNPLFQRSWLVQNMQENGTWPVPPIVLEYERDLYATNGRLLKAPFNLLEGHHRFAYLKSLAESGEYIKDHHEVWVVKIPVH</sequence>
<comment type="caution">
    <text evidence="1">The sequence shown here is derived from an EMBL/GenBank/DDBJ whole genome shotgun (WGS) entry which is preliminary data.</text>
</comment>
<dbReference type="AlphaFoldDB" id="A0A178KMA8"/>
<dbReference type="OrthoDB" id="6058140at2"/>
<gene>
    <name evidence="1" type="ORF">A3K86_05815</name>
</gene>
<name>A0A178KMA8_9GAMM</name>
<proteinExistence type="predicted"/>